<organism evidence="1">
    <name type="scientific">bioreactor metagenome</name>
    <dbReference type="NCBI Taxonomy" id="1076179"/>
    <lineage>
        <taxon>unclassified sequences</taxon>
        <taxon>metagenomes</taxon>
        <taxon>ecological metagenomes</taxon>
    </lineage>
</organism>
<gene>
    <name evidence="1" type="ORF">SDC9_116448</name>
</gene>
<name>A0A645C2C4_9ZZZZ</name>
<dbReference type="AlphaFoldDB" id="A0A645C2C4"/>
<proteinExistence type="predicted"/>
<accession>A0A645C2C4</accession>
<dbReference type="EMBL" id="VSSQ01022914">
    <property type="protein sequence ID" value="MPM69503.1"/>
    <property type="molecule type" value="Genomic_DNA"/>
</dbReference>
<protein>
    <submittedName>
        <fullName evidence="1">Uncharacterized protein</fullName>
    </submittedName>
</protein>
<evidence type="ECO:0000313" key="1">
    <source>
        <dbReference type="EMBL" id="MPM69503.1"/>
    </source>
</evidence>
<sequence length="272" mass="32610">MAKLCFLCARRFADQQYLRARLALAEDRLAVFPLRLVFCRERKQPCPLFCIRFFQRAFPRYFTHRHCAFTSVAVLRLLRHKVLQRRKVGIELLIQRLNLRVLISAQRDLKVCNVVLERVAHLSRNIFCTCEIIRHLLDQVLRLRLEREDGERTIRMHRAGLHAVDEFIRRQFRSNRGWQSFEQILIVKQIQRIIRTNEDIAHLLYGIRRAEFGRQCTFRRTDAQRHVHIAIFRRCFVGKVPFRHRLVFFVILAGIRRKQTGDRADRSLDEAQ</sequence>
<comment type="caution">
    <text evidence="1">The sequence shown here is derived from an EMBL/GenBank/DDBJ whole genome shotgun (WGS) entry which is preliminary data.</text>
</comment>
<reference evidence="1" key="1">
    <citation type="submission" date="2019-08" db="EMBL/GenBank/DDBJ databases">
        <authorList>
            <person name="Kucharzyk K."/>
            <person name="Murdoch R.W."/>
            <person name="Higgins S."/>
            <person name="Loffler F."/>
        </authorList>
    </citation>
    <scope>NUCLEOTIDE SEQUENCE</scope>
</reference>